<dbReference type="SUPFAM" id="SSF54593">
    <property type="entry name" value="Glyoxalase/Bleomycin resistance protein/Dihydroxybiphenyl dioxygenase"/>
    <property type="match status" value="1"/>
</dbReference>
<evidence type="ECO:0000259" key="2">
    <source>
        <dbReference type="Pfam" id="PF00903"/>
    </source>
</evidence>
<accession>A0A8H4UEE0</accession>
<dbReference type="Pfam" id="PF00903">
    <property type="entry name" value="Glyoxalase"/>
    <property type="match status" value="1"/>
</dbReference>
<reference evidence="3" key="1">
    <citation type="journal article" date="2020" name="BMC Genomics">
        <title>Correction to: Identification and distribution of gene clusters required for synthesis of sphingolipid metabolism inhibitors in diverse species of the filamentous fungus Fusarium.</title>
        <authorList>
            <person name="Kim H.S."/>
            <person name="Lohmar J.M."/>
            <person name="Busman M."/>
            <person name="Brown D.W."/>
            <person name="Naumann T.A."/>
            <person name="Divon H.H."/>
            <person name="Lysoe E."/>
            <person name="Uhlig S."/>
            <person name="Proctor R.H."/>
        </authorList>
    </citation>
    <scope>NUCLEOTIDE SEQUENCE</scope>
    <source>
        <strain evidence="3">NRRL 22465</strain>
    </source>
</reference>
<evidence type="ECO:0000313" key="3">
    <source>
        <dbReference type="EMBL" id="KAF4974807.1"/>
    </source>
</evidence>
<dbReference type="OrthoDB" id="16820at2759"/>
<proteinExistence type="predicted"/>
<dbReference type="PANTHER" id="PTHR10374:SF19">
    <property type="entry name" value="LYASE (GLO1), PUTATIVE (AFU_ORTHOLOGUE AFUA_2G13550)-RELATED"/>
    <property type="match status" value="1"/>
</dbReference>
<comment type="caution">
    <text evidence="3">The sequence shown here is derived from an EMBL/GenBank/DDBJ whole genome shotgun (WGS) entry which is preliminary data.</text>
</comment>
<protein>
    <recommendedName>
        <fullName evidence="2">Glyoxalase/fosfomycin resistance/dioxygenase domain-containing protein</fullName>
    </recommendedName>
</protein>
<dbReference type="InterPro" id="IPR029068">
    <property type="entry name" value="Glyas_Bleomycin-R_OHBP_Dase"/>
</dbReference>
<feature type="chain" id="PRO_5034180137" description="Glyoxalase/fosfomycin resistance/dioxygenase domain-containing protein" evidence="1">
    <location>
        <begin position="21"/>
        <end position="247"/>
    </location>
</feature>
<dbReference type="EMBL" id="JABEYC010000705">
    <property type="protein sequence ID" value="KAF4974807.1"/>
    <property type="molecule type" value="Genomic_DNA"/>
</dbReference>
<feature type="domain" description="Glyoxalase/fosfomycin resistance/dioxygenase" evidence="2">
    <location>
        <begin position="58"/>
        <end position="234"/>
    </location>
</feature>
<sequence length="247" mass="26574">MVQLISALLLGAQLLAPVLGHAVPHFQPRSASNGTIEYPYPELGTDTPADFATTGYFINHLCINVKNLTASVDFYSAAFGLRKIFTFHISPHYSITYMGHSHGGKNGTGYQTVAELNREKNNAEGLIELVHVDVPVNSIDSSGQRPNTFAHIGMVVPDMEATQTRLDSIPDINILKRLGDRIEMQGEIAGATSLTAEAVSQLGAKELELISAVLGPSNEPLIFVADPDGNIIEIQPQEGAELVGWIS</sequence>
<reference evidence="3" key="2">
    <citation type="submission" date="2020-05" db="EMBL/GenBank/DDBJ databases">
        <authorList>
            <person name="Kim H.-S."/>
            <person name="Proctor R.H."/>
            <person name="Brown D.W."/>
        </authorList>
    </citation>
    <scope>NUCLEOTIDE SEQUENCE</scope>
    <source>
        <strain evidence="3">NRRL 22465</strain>
    </source>
</reference>
<dbReference type="AlphaFoldDB" id="A0A8H4UEE0"/>
<organism evidence="3 4">
    <name type="scientific">Fusarium zealandicum</name>
    <dbReference type="NCBI Taxonomy" id="1053134"/>
    <lineage>
        <taxon>Eukaryota</taxon>
        <taxon>Fungi</taxon>
        <taxon>Dikarya</taxon>
        <taxon>Ascomycota</taxon>
        <taxon>Pezizomycotina</taxon>
        <taxon>Sordariomycetes</taxon>
        <taxon>Hypocreomycetidae</taxon>
        <taxon>Hypocreales</taxon>
        <taxon>Nectriaceae</taxon>
        <taxon>Fusarium</taxon>
        <taxon>Fusarium staphyleae species complex</taxon>
    </lineage>
</organism>
<evidence type="ECO:0000256" key="1">
    <source>
        <dbReference type="SAM" id="SignalP"/>
    </source>
</evidence>
<name>A0A8H4UEE0_9HYPO</name>
<dbReference type="Proteomes" id="UP000635477">
    <property type="component" value="Unassembled WGS sequence"/>
</dbReference>
<evidence type="ECO:0000313" key="4">
    <source>
        <dbReference type="Proteomes" id="UP000635477"/>
    </source>
</evidence>
<gene>
    <name evidence="3" type="ORF">FZEAL_8331</name>
</gene>
<dbReference type="PANTHER" id="PTHR10374">
    <property type="entry name" value="LACTOYLGLUTATHIONE LYASE GLYOXALASE I"/>
    <property type="match status" value="1"/>
</dbReference>
<dbReference type="InterPro" id="IPR004360">
    <property type="entry name" value="Glyas_Fos-R_dOase_dom"/>
</dbReference>
<dbReference type="Gene3D" id="3.10.180.10">
    <property type="entry name" value="2,3-Dihydroxybiphenyl 1,2-Dioxygenase, domain 1"/>
    <property type="match status" value="1"/>
</dbReference>
<keyword evidence="1" id="KW-0732">Signal</keyword>
<keyword evidence="4" id="KW-1185">Reference proteome</keyword>
<feature type="signal peptide" evidence="1">
    <location>
        <begin position="1"/>
        <end position="20"/>
    </location>
</feature>